<feature type="compositionally biased region" description="Low complexity" evidence="3">
    <location>
        <begin position="796"/>
        <end position="839"/>
    </location>
</feature>
<evidence type="ECO:0000256" key="2">
    <source>
        <dbReference type="SAM" id="Coils"/>
    </source>
</evidence>
<comment type="caution">
    <text evidence="6">The sequence shown here is derived from an EMBL/GenBank/DDBJ whole genome shotgun (WGS) entry which is preliminary data.</text>
</comment>
<dbReference type="PANTHER" id="PTHR10194">
    <property type="entry name" value="RAS GTPASE-ACTIVATING PROTEINS"/>
    <property type="match status" value="1"/>
</dbReference>
<feature type="compositionally biased region" description="Low complexity" evidence="3">
    <location>
        <begin position="1515"/>
        <end position="1525"/>
    </location>
</feature>
<feature type="compositionally biased region" description="Polar residues" evidence="3">
    <location>
        <begin position="1526"/>
        <end position="1539"/>
    </location>
</feature>
<dbReference type="PANTHER" id="PTHR10194:SF60">
    <property type="entry name" value="RAS GTPASE-ACTIVATING PROTEIN RASKOL"/>
    <property type="match status" value="1"/>
</dbReference>
<keyword evidence="2" id="KW-0175">Coiled coil</keyword>
<dbReference type="InterPro" id="IPR001936">
    <property type="entry name" value="RasGAP_dom"/>
</dbReference>
<sequence length="1687" mass="199598">MTNTKKIHLRELENIFEHPKISLLKSISKENDQNSPTELLKSWVNYELKQSPINDLQITNFDDNFQDLAIYIHLLNQLALKINFLPILNESDLTKRSKDFLELLTKTTYNFGFPTVGELLKPKKEQTMNFLMNLLFWKNNLKSKDELVIESQETLLNEETMLETLEQLEEKTKKLFREIPLSHEIKPKEQLNKENEKKKINSILKEYHQQAKDFEKGKCMEKELFEIHQTMNINFESLLTQTLKHYYNPNEQEDESKVKQEKDEETQAKKEKEKPISPSTIINEEEMISIKLQVHKILQSIQRDRTETIQSIESSKKELLKLIGNLGPLERELDKKLMINKEEKEEIKEEATEIKVNKSQINQEIEDFKNEISKKLQLNETKRNYPNYQEQPKYNIEYEHKLVELELEKEKIEKKSKKLMNEFKKELNNDDSNVFSLDLPLYLNLDPNKNKQIYLGKKLEIIKKEDNNYFLSNEFARNKKKYHKIKFDKQFLHDLNNNSQKTVNDFPFSIISTFTKLPDQINNEQREKEKEKEKEKENKNEKEKYKVNGKEKEKEKEKEKGQEQEQRQDKENENKYNELANKLMDLLYLEKEKKKQNEKIIVKETFLQNIKNVDQIINNLQNDLNFKQKGSDPCYAESFFKVKKRIEKKEMKRLIKDKKKFKFIKSLHDKELEIEKLEKMNLMKEKQSQNLRMNLLALNNKKKKIEKFNDGLTTSNLTFQNEKQNSNQSLRAFEEFLNNKQKLLMQIEILKRNFVPIYETFLNRYKLNELNKQMNEFDNAYNNVNNDNRDNDKENISNNENENENNNNNNNNNNINNNNNMGNKNNENDNDSPNNLNLTNKDKGSNELKNSNPRNEVFNETAINVEKKQMKIIDIFSKVNQVLQTTSRFCFDNNITSFIFTNVIRIIDSYLLCINDSIDENAKKIQLKSNIRKKIHNEIEKLSYLVNFNYDQTLENIFYILTKENVLNENDQIKSKYNNNLKKSITTLFAIVSYSKYFTRHMVKLILDKFLDLNIIQNIKSDNLFLYLYFKFLKIFCKLIGNDITKNKKQLNDKIEKILKSFYLKDYKELTKAYIIQSQKYALGKSLKSIFNRVLNPKIQDLLLIIMRKEKDEIFKQCFSVGKKIFGDLLFDYDIAYLTAIFNSNNIREFLEPISSNLFNFIEGVGLSIQFIKLSISQAVIRTKNAKLLFRGGDISIKLITNYCKLYGHSYLKETLLPILEELKLKNISLEVDPYIVGDQQIVKSNLQNLRLYYNKLIGNICQNDIQKKLPMGIQIISTHIKRVVQRHFGEGELIAIAGFFFLRFICPALVAPNNFNLINFQLSENLRRGLVLLSSIIQNTVSNTKFGSTRLYMLPLNQNIEEKKQLTTVFLQSISSLDSKQLNFNNNQNNEDQFLVQKLNQFKPKLHVSEIILPNKVCLLFDQKDKNDFDITNIIGKLLVIIHQFSPDIRSSIFTNYGSYQIESFHNKLLSNYKNLKRISQILNQIKLIDFNFNINKQNFIKKKKKDEIRKKLTSTTSSPPTYSAHPNTSTNKFSSNTKMKRRYSEKESKRYKKDLKKIEKQQLNESRENRLSQLKQNWKQNVNGVIKTQGNGALKYEDKKKTLSAHFILKDNCLGIFYKKPNSKTAMPNDIIVLDKNFQIRKVDGKSKGNFWLMIKEKTERIRWINIGFDSIMEQSKWLYALKKK</sequence>
<reference evidence="6" key="1">
    <citation type="submission" date="2022-08" db="EMBL/GenBank/DDBJ databases">
        <title>Novel sulphate-reducing endosymbionts in the free-living metamonad Anaeramoeba.</title>
        <authorList>
            <person name="Jerlstrom-Hultqvist J."/>
            <person name="Cepicka I."/>
            <person name="Gallot-Lavallee L."/>
            <person name="Salas-Leiva D."/>
            <person name="Curtis B.A."/>
            <person name="Zahonova K."/>
            <person name="Pipaliya S."/>
            <person name="Dacks J."/>
            <person name="Roger A.J."/>
        </authorList>
    </citation>
    <scope>NUCLEOTIDE SEQUENCE</scope>
    <source>
        <strain evidence="6">Busselton2</strain>
    </source>
</reference>
<evidence type="ECO:0000313" key="7">
    <source>
        <dbReference type="Proteomes" id="UP001146793"/>
    </source>
</evidence>
<evidence type="ECO:0000256" key="3">
    <source>
        <dbReference type="SAM" id="MobiDB-lite"/>
    </source>
</evidence>
<dbReference type="CDD" id="cd04519">
    <property type="entry name" value="RasGAP"/>
    <property type="match status" value="1"/>
</dbReference>
<evidence type="ECO:0000259" key="5">
    <source>
        <dbReference type="PROSITE" id="PS50021"/>
    </source>
</evidence>
<dbReference type="EMBL" id="JANTQA010000036">
    <property type="protein sequence ID" value="KAJ3436866.1"/>
    <property type="molecule type" value="Genomic_DNA"/>
</dbReference>
<evidence type="ECO:0000259" key="4">
    <source>
        <dbReference type="PROSITE" id="PS50018"/>
    </source>
</evidence>
<accession>A0AAV7Z6S1</accession>
<dbReference type="GO" id="GO:0005096">
    <property type="term" value="F:GTPase activator activity"/>
    <property type="evidence" value="ECO:0007669"/>
    <property type="project" value="UniProtKB-KW"/>
</dbReference>
<dbReference type="InterPro" id="IPR039360">
    <property type="entry name" value="Ras_GTPase"/>
</dbReference>
<keyword evidence="1" id="KW-0343">GTPase activation</keyword>
<feature type="region of interest" description="Disordered" evidence="3">
    <location>
        <begin position="1510"/>
        <end position="1554"/>
    </location>
</feature>
<feature type="region of interest" description="Disordered" evidence="3">
    <location>
        <begin position="519"/>
        <end position="576"/>
    </location>
</feature>
<feature type="compositionally biased region" description="Basic and acidic residues" evidence="3">
    <location>
        <begin position="524"/>
        <end position="576"/>
    </location>
</feature>
<feature type="region of interest" description="Disordered" evidence="3">
    <location>
        <begin position="779"/>
        <end position="855"/>
    </location>
</feature>
<dbReference type="SUPFAM" id="SSF47576">
    <property type="entry name" value="Calponin-homology domain, CH-domain"/>
    <property type="match status" value="1"/>
</dbReference>
<dbReference type="PROSITE" id="PS00509">
    <property type="entry name" value="RAS_GTPASE_ACTIV_1"/>
    <property type="match status" value="1"/>
</dbReference>
<organism evidence="6 7">
    <name type="scientific">Anaeramoeba flamelloides</name>
    <dbReference type="NCBI Taxonomy" id="1746091"/>
    <lineage>
        <taxon>Eukaryota</taxon>
        <taxon>Metamonada</taxon>
        <taxon>Anaeramoebidae</taxon>
        <taxon>Anaeramoeba</taxon>
    </lineage>
</organism>
<name>A0AAV7Z6S1_9EUKA</name>
<dbReference type="Pfam" id="PF00616">
    <property type="entry name" value="RasGAP"/>
    <property type="match status" value="1"/>
</dbReference>
<dbReference type="Gene3D" id="1.10.506.10">
    <property type="entry name" value="GTPase Activation - p120gap, domain 1"/>
    <property type="match status" value="1"/>
</dbReference>
<proteinExistence type="predicted"/>
<protein>
    <submittedName>
        <fullName evidence="6">Ras gtpase-activating protein</fullName>
    </submittedName>
</protein>
<dbReference type="PROSITE" id="PS50018">
    <property type="entry name" value="RAS_GTPASE_ACTIV_2"/>
    <property type="match status" value="1"/>
</dbReference>
<gene>
    <name evidence="6" type="ORF">M0812_18933</name>
</gene>
<dbReference type="InterPro" id="IPR036872">
    <property type="entry name" value="CH_dom_sf"/>
</dbReference>
<evidence type="ECO:0000313" key="6">
    <source>
        <dbReference type="EMBL" id="KAJ3436866.1"/>
    </source>
</evidence>
<feature type="compositionally biased region" description="Basic and acidic residues" evidence="3">
    <location>
        <begin position="255"/>
        <end position="275"/>
    </location>
</feature>
<dbReference type="Proteomes" id="UP001146793">
    <property type="component" value="Unassembled WGS sequence"/>
</dbReference>
<dbReference type="PROSITE" id="PS50021">
    <property type="entry name" value="CH"/>
    <property type="match status" value="1"/>
</dbReference>
<evidence type="ECO:0000256" key="1">
    <source>
        <dbReference type="ARBA" id="ARBA00022468"/>
    </source>
</evidence>
<feature type="domain" description="Ras-GAP" evidence="4">
    <location>
        <begin position="1150"/>
        <end position="1343"/>
    </location>
</feature>
<dbReference type="InterPro" id="IPR008936">
    <property type="entry name" value="Rho_GTPase_activation_prot"/>
</dbReference>
<feature type="region of interest" description="Disordered" evidence="3">
    <location>
        <begin position="250"/>
        <end position="279"/>
    </location>
</feature>
<dbReference type="SMART" id="SM00323">
    <property type="entry name" value="RasGAP"/>
    <property type="match status" value="1"/>
</dbReference>
<feature type="coiled-coil region" evidence="2">
    <location>
        <begin position="667"/>
        <end position="694"/>
    </location>
</feature>
<dbReference type="InterPro" id="IPR023152">
    <property type="entry name" value="RasGAP_CS"/>
</dbReference>
<dbReference type="SUPFAM" id="SSF48350">
    <property type="entry name" value="GTPase activation domain, GAP"/>
    <property type="match status" value="1"/>
</dbReference>
<feature type="coiled-coil region" evidence="2">
    <location>
        <begin position="330"/>
        <end position="429"/>
    </location>
</feature>
<dbReference type="InterPro" id="IPR001715">
    <property type="entry name" value="CH_dom"/>
</dbReference>
<feature type="domain" description="Calponin-homology (CH)" evidence="5">
    <location>
        <begin position="34"/>
        <end position="139"/>
    </location>
</feature>